<name>A0A6G0WWH8_APHCR</name>
<dbReference type="Pfam" id="PF01650">
    <property type="entry name" value="Peptidase_C13"/>
    <property type="match status" value="1"/>
</dbReference>
<dbReference type="AlphaFoldDB" id="A0A6G0WWH8"/>
<feature type="non-terminal residue" evidence="2">
    <location>
        <position position="1"/>
    </location>
</feature>
<evidence type="ECO:0000256" key="1">
    <source>
        <dbReference type="ARBA" id="ARBA00009941"/>
    </source>
</evidence>
<gene>
    <name evidence="2" type="ORF">FWK35_00024352</name>
</gene>
<dbReference type="GO" id="GO:0008233">
    <property type="term" value="F:peptidase activity"/>
    <property type="evidence" value="ECO:0007669"/>
    <property type="project" value="InterPro"/>
</dbReference>
<dbReference type="Gene3D" id="3.40.50.1460">
    <property type="match status" value="1"/>
</dbReference>
<reference evidence="2 3" key="1">
    <citation type="submission" date="2019-08" db="EMBL/GenBank/DDBJ databases">
        <title>Whole genome of Aphis craccivora.</title>
        <authorList>
            <person name="Voronova N.V."/>
            <person name="Shulinski R.S."/>
            <person name="Bandarenka Y.V."/>
            <person name="Zhorov D.G."/>
            <person name="Warner D."/>
        </authorList>
    </citation>
    <scope>NUCLEOTIDE SEQUENCE [LARGE SCALE GENOMIC DNA]</scope>
    <source>
        <strain evidence="2">180601</strain>
        <tissue evidence="2">Whole Body</tissue>
    </source>
</reference>
<protein>
    <submittedName>
        <fullName evidence="2">Legumain-like isoform X3</fullName>
    </submittedName>
</protein>
<evidence type="ECO:0000313" key="2">
    <source>
        <dbReference type="EMBL" id="KAF0731836.1"/>
    </source>
</evidence>
<accession>A0A6G0WWH8</accession>
<dbReference type="EMBL" id="VUJU01008368">
    <property type="protein sequence ID" value="KAF0731836.1"/>
    <property type="molecule type" value="Genomic_DNA"/>
</dbReference>
<organism evidence="2 3">
    <name type="scientific">Aphis craccivora</name>
    <name type="common">Cowpea aphid</name>
    <dbReference type="NCBI Taxonomy" id="307492"/>
    <lineage>
        <taxon>Eukaryota</taxon>
        <taxon>Metazoa</taxon>
        <taxon>Ecdysozoa</taxon>
        <taxon>Arthropoda</taxon>
        <taxon>Hexapoda</taxon>
        <taxon>Insecta</taxon>
        <taxon>Pterygota</taxon>
        <taxon>Neoptera</taxon>
        <taxon>Paraneoptera</taxon>
        <taxon>Hemiptera</taxon>
        <taxon>Sternorrhyncha</taxon>
        <taxon>Aphidomorpha</taxon>
        <taxon>Aphidoidea</taxon>
        <taxon>Aphididae</taxon>
        <taxon>Aphidini</taxon>
        <taxon>Aphis</taxon>
        <taxon>Aphis</taxon>
    </lineage>
</organism>
<comment type="caution">
    <text evidence="2">The sequence shown here is derived from an EMBL/GenBank/DDBJ whole genome shotgun (WGS) entry which is preliminary data.</text>
</comment>
<dbReference type="InterPro" id="IPR001096">
    <property type="entry name" value="Peptidase_C13"/>
</dbReference>
<dbReference type="Proteomes" id="UP000478052">
    <property type="component" value="Unassembled WGS sequence"/>
</dbReference>
<sequence>KVIVLMFIEQLKNIIIIPRYSRGLRSNEVARILNVKKEVSILNSLTVAPMGEIYPPYPPNPYRGELFNHPNGSDVYQGVQVDYKGEWRVQHKIIE</sequence>
<comment type="similarity">
    <text evidence="1">Belongs to the peptidase C13 family.</text>
</comment>
<keyword evidence="3" id="KW-1185">Reference proteome</keyword>
<proteinExistence type="inferred from homology"/>
<evidence type="ECO:0000313" key="3">
    <source>
        <dbReference type="Proteomes" id="UP000478052"/>
    </source>
</evidence>
<dbReference type="GO" id="GO:0006508">
    <property type="term" value="P:proteolysis"/>
    <property type="evidence" value="ECO:0007669"/>
    <property type="project" value="InterPro"/>
</dbReference>